<dbReference type="EC" id="3.1.3.71" evidence="3 8"/>
<organism evidence="9 10">
    <name type="scientific">Paenibacillus hodogayensis</name>
    <dbReference type="NCBI Taxonomy" id="279208"/>
    <lineage>
        <taxon>Bacteria</taxon>
        <taxon>Bacillati</taxon>
        <taxon>Bacillota</taxon>
        <taxon>Bacilli</taxon>
        <taxon>Bacillales</taxon>
        <taxon>Paenibacillaceae</taxon>
        <taxon>Paenibacillus</taxon>
    </lineage>
</organism>
<evidence type="ECO:0000256" key="8">
    <source>
        <dbReference type="HAMAP-Rule" id="MF_00490"/>
    </source>
</evidence>
<evidence type="ECO:0000313" key="9">
    <source>
        <dbReference type="EMBL" id="MFB9755686.1"/>
    </source>
</evidence>
<dbReference type="RefSeq" id="WP_344908757.1">
    <property type="nucleotide sequence ID" value="NZ_BAAAYO010000006.1"/>
</dbReference>
<comment type="similarity">
    <text evidence="2 8">Belongs to the ComB family.</text>
</comment>
<evidence type="ECO:0000256" key="5">
    <source>
        <dbReference type="ARBA" id="ARBA00022801"/>
    </source>
</evidence>
<evidence type="ECO:0000256" key="4">
    <source>
        <dbReference type="ARBA" id="ARBA00021948"/>
    </source>
</evidence>
<dbReference type="PANTHER" id="PTHR37311:SF1">
    <property type="entry name" value="2-PHOSPHOSULFOLACTATE PHOSPHATASE-RELATED"/>
    <property type="match status" value="1"/>
</dbReference>
<dbReference type="PANTHER" id="PTHR37311">
    <property type="entry name" value="2-PHOSPHOSULFOLACTATE PHOSPHATASE-RELATED"/>
    <property type="match status" value="1"/>
</dbReference>
<evidence type="ECO:0000256" key="6">
    <source>
        <dbReference type="ARBA" id="ARBA00022842"/>
    </source>
</evidence>
<keyword evidence="5 8" id="KW-0378">Hydrolase</keyword>
<dbReference type="InterPro" id="IPR036702">
    <property type="entry name" value="ComB-like_sf"/>
</dbReference>
<comment type="catalytic activity">
    <reaction evidence="7 8">
        <text>(2R)-O-phospho-3-sulfolactate + H2O = (2R)-3-sulfolactate + phosphate</text>
        <dbReference type="Rhea" id="RHEA:23416"/>
        <dbReference type="ChEBI" id="CHEBI:15377"/>
        <dbReference type="ChEBI" id="CHEBI:15597"/>
        <dbReference type="ChEBI" id="CHEBI:43474"/>
        <dbReference type="ChEBI" id="CHEBI:58738"/>
        <dbReference type="EC" id="3.1.3.71"/>
    </reaction>
</comment>
<evidence type="ECO:0000256" key="1">
    <source>
        <dbReference type="ARBA" id="ARBA00001946"/>
    </source>
</evidence>
<protein>
    <recommendedName>
        <fullName evidence="4 8">Probable 2-phosphosulfolactate phosphatase</fullName>
        <ecNumber evidence="3 8">3.1.3.71</ecNumber>
    </recommendedName>
</protein>
<evidence type="ECO:0000256" key="7">
    <source>
        <dbReference type="ARBA" id="ARBA00033711"/>
    </source>
</evidence>
<sequence length="236" mass="25933">MQVDVISTVNEARSDDFIQKTVIVIDVLRATSTIVTALASGCSDIVPVETVNQARPYQGTDCLLGGERFCKKITGFHLGNSPAEYAAPEIAGKRIVLTTTNGTRAVHKAQRAGRLLIGSFLNAEACAQTAFSLNRDIVIVCAGTQDEFCLEDGLCAGLLLRYVRQYDEERTRTNDTGTAMLLAYETARERLSETLLACASGQRLTRLGHREDVLFCSQTNHFDLVPVWKEQALVRF</sequence>
<dbReference type="SUPFAM" id="SSF142823">
    <property type="entry name" value="ComB-like"/>
    <property type="match status" value="1"/>
</dbReference>
<dbReference type="Pfam" id="PF04029">
    <property type="entry name" value="2-ph_phosp"/>
    <property type="match status" value="1"/>
</dbReference>
<reference evidence="9 10" key="1">
    <citation type="submission" date="2024-09" db="EMBL/GenBank/DDBJ databases">
        <authorList>
            <person name="Sun Q."/>
            <person name="Mori K."/>
        </authorList>
    </citation>
    <scope>NUCLEOTIDE SEQUENCE [LARGE SCALE GENOMIC DNA]</scope>
    <source>
        <strain evidence="9 10">JCM 12520</strain>
    </source>
</reference>
<comment type="caution">
    <text evidence="9">The sequence shown here is derived from an EMBL/GenBank/DDBJ whole genome shotgun (WGS) entry which is preliminary data.</text>
</comment>
<dbReference type="EMBL" id="JBHMAG010000018">
    <property type="protein sequence ID" value="MFB9755686.1"/>
    <property type="molecule type" value="Genomic_DNA"/>
</dbReference>
<comment type="cofactor">
    <cofactor evidence="1 8">
        <name>Mg(2+)</name>
        <dbReference type="ChEBI" id="CHEBI:18420"/>
    </cofactor>
</comment>
<keyword evidence="6 8" id="KW-0460">Magnesium</keyword>
<proteinExistence type="inferred from homology"/>
<dbReference type="Proteomes" id="UP001589619">
    <property type="component" value="Unassembled WGS sequence"/>
</dbReference>
<evidence type="ECO:0000256" key="2">
    <source>
        <dbReference type="ARBA" id="ARBA00009997"/>
    </source>
</evidence>
<dbReference type="Gene3D" id="3.90.1560.10">
    <property type="entry name" value="ComB-like"/>
    <property type="match status" value="1"/>
</dbReference>
<dbReference type="InterPro" id="IPR005238">
    <property type="entry name" value="ComB-like"/>
</dbReference>
<evidence type="ECO:0000313" key="10">
    <source>
        <dbReference type="Proteomes" id="UP001589619"/>
    </source>
</evidence>
<dbReference type="HAMAP" id="MF_00490">
    <property type="entry name" value="ComB"/>
    <property type="match status" value="1"/>
</dbReference>
<gene>
    <name evidence="8" type="primary">comB</name>
    <name evidence="9" type="ORF">ACFFNY_29250</name>
</gene>
<keyword evidence="10" id="KW-1185">Reference proteome</keyword>
<accession>A0ABV5W546</accession>
<evidence type="ECO:0000256" key="3">
    <source>
        <dbReference type="ARBA" id="ARBA00012953"/>
    </source>
</evidence>
<name>A0ABV5W546_9BACL</name>